<protein>
    <recommendedName>
        <fullName evidence="5">Protein kinase domain-containing protein</fullName>
    </recommendedName>
</protein>
<evidence type="ECO:0000256" key="1">
    <source>
        <dbReference type="ARBA" id="ARBA00022737"/>
    </source>
</evidence>
<dbReference type="Gene3D" id="1.10.510.10">
    <property type="entry name" value="Transferase(Phosphotransferase) domain 1"/>
    <property type="match status" value="1"/>
</dbReference>
<feature type="repeat" description="ANK" evidence="3">
    <location>
        <begin position="924"/>
        <end position="956"/>
    </location>
</feature>
<dbReference type="PANTHER" id="PTHR24166:SF48">
    <property type="entry name" value="PROTEIN VAPYRIN"/>
    <property type="match status" value="1"/>
</dbReference>
<dbReference type="Pfam" id="PF12796">
    <property type="entry name" value="Ank_2"/>
    <property type="match status" value="1"/>
</dbReference>
<feature type="compositionally biased region" description="Polar residues" evidence="4">
    <location>
        <begin position="993"/>
        <end position="1011"/>
    </location>
</feature>
<dbReference type="PRINTS" id="PR01415">
    <property type="entry name" value="ANKYRIN"/>
</dbReference>
<reference evidence="6" key="1">
    <citation type="submission" date="2023-06" db="EMBL/GenBank/DDBJ databases">
        <title>Genome-scale phylogeny and comparative genomics of the fungal order Sordariales.</title>
        <authorList>
            <consortium name="Lawrence Berkeley National Laboratory"/>
            <person name="Hensen N."/>
            <person name="Bonometti L."/>
            <person name="Westerberg I."/>
            <person name="Brannstrom I.O."/>
            <person name="Guillou S."/>
            <person name="Cros-Aarteil S."/>
            <person name="Calhoun S."/>
            <person name="Haridas S."/>
            <person name="Kuo A."/>
            <person name="Mondo S."/>
            <person name="Pangilinan J."/>
            <person name="Riley R."/>
            <person name="Labutti K."/>
            <person name="Andreopoulos B."/>
            <person name="Lipzen A."/>
            <person name="Chen C."/>
            <person name="Yanf M."/>
            <person name="Daum C."/>
            <person name="Ng V."/>
            <person name="Clum A."/>
            <person name="Steindorff A."/>
            <person name="Ohm R."/>
            <person name="Martin F."/>
            <person name="Silar P."/>
            <person name="Natvig D."/>
            <person name="Lalanne C."/>
            <person name="Gautier V."/>
            <person name="Ament-Velasquez S.L."/>
            <person name="Kruys A."/>
            <person name="Hutchinson M.I."/>
            <person name="Powell A.J."/>
            <person name="Barry K."/>
            <person name="Miller A.N."/>
            <person name="Grigoriev I.V."/>
            <person name="Debuchy R."/>
            <person name="Gladieux P."/>
            <person name="Thoren M.H."/>
            <person name="Johannesson H."/>
        </authorList>
    </citation>
    <scope>NUCLEOTIDE SEQUENCE</scope>
    <source>
        <strain evidence="6">CBS 540.89</strain>
    </source>
</reference>
<dbReference type="AlphaFoldDB" id="A0AA40E1E3"/>
<evidence type="ECO:0000313" key="6">
    <source>
        <dbReference type="EMBL" id="KAK0721372.1"/>
    </source>
</evidence>
<evidence type="ECO:0000256" key="4">
    <source>
        <dbReference type="SAM" id="MobiDB-lite"/>
    </source>
</evidence>
<evidence type="ECO:0000256" key="3">
    <source>
        <dbReference type="PROSITE-ProRule" id="PRU00023"/>
    </source>
</evidence>
<keyword evidence="1" id="KW-0677">Repeat</keyword>
<feature type="domain" description="Protein kinase" evidence="5">
    <location>
        <begin position="72"/>
        <end position="387"/>
    </location>
</feature>
<keyword evidence="7" id="KW-1185">Reference proteome</keyword>
<gene>
    <name evidence="6" type="ORF">B0T21DRAFT_338099</name>
</gene>
<dbReference type="PANTHER" id="PTHR24166">
    <property type="entry name" value="ROLLING PEBBLES, ISOFORM B"/>
    <property type="match status" value="1"/>
</dbReference>
<evidence type="ECO:0000256" key="2">
    <source>
        <dbReference type="ARBA" id="ARBA00023043"/>
    </source>
</evidence>
<dbReference type="GO" id="GO:0005524">
    <property type="term" value="F:ATP binding"/>
    <property type="evidence" value="ECO:0007669"/>
    <property type="project" value="InterPro"/>
</dbReference>
<dbReference type="GO" id="GO:0004672">
    <property type="term" value="F:protein kinase activity"/>
    <property type="evidence" value="ECO:0007669"/>
    <property type="project" value="InterPro"/>
</dbReference>
<dbReference type="Pfam" id="PF00023">
    <property type="entry name" value="Ank"/>
    <property type="match status" value="1"/>
</dbReference>
<feature type="repeat" description="ANK" evidence="3">
    <location>
        <begin position="855"/>
        <end position="887"/>
    </location>
</feature>
<organism evidence="6 7">
    <name type="scientific">Apiosordaria backusii</name>
    <dbReference type="NCBI Taxonomy" id="314023"/>
    <lineage>
        <taxon>Eukaryota</taxon>
        <taxon>Fungi</taxon>
        <taxon>Dikarya</taxon>
        <taxon>Ascomycota</taxon>
        <taxon>Pezizomycotina</taxon>
        <taxon>Sordariomycetes</taxon>
        <taxon>Sordariomycetidae</taxon>
        <taxon>Sordariales</taxon>
        <taxon>Lasiosphaeriaceae</taxon>
        <taxon>Apiosordaria</taxon>
    </lineage>
</organism>
<comment type="caution">
    <text evidence="6">The sequence shown here is derived from an EMBL/GenBank/DDBJ whole genome shotgun (WGS) entry which is preliminary data.</text>
</comment>
<dbReference type="PROSITE" id="PS50297">
    <property type="entry name" value="ANK_REP_REGION"/>
    <property type="match status" value="3"/>
</dbReference>
<dbReference type="PROSITE" id="PS50011">
    <property type="entry name" value="PROTEIN_KINASE_DOM"/>
    <property type="match status" value="1"/>
</dbReference>
<evidence type="ECO:0000259" key="5">
    <source>
        <dbReference type="PROSITE" id="PS50011"/>
    </source>
</evidence>
<sequence length="1264" mass="140515">MMFESEIENKTNLARSCSSLSWDSNSFRASASTLSLASLLSQTRHYEDSYGLENLIKISRSLNLRRYHYEELVREENLGEGVSYLVERCVVGKEIFAVKHVKFSRSEDGRSLRAKLKSIVLEIRIMRHAPLQMHPNIIMAHGYGWNVRQKVTAPFILIEYAPMGTLRDYFQRCGRVQGQQSDLLRVQLLVGDVAAGLSALHGCGMVHGDVKLDNMLVFQDTHRPTGAMAKVGDFGHAILTGDDSTAASTHSRYGGTSLYNAPEVQNQNACPILPPDLPQCDIWSFGLLLWEACLGGLAYTAWIKENRFNHYLASDLLEMAKECIPGCRQGSGIDKVLKVVLNKTLQEDSKKRVGFADLPIYTQWHVLGVYGCQATLTLHLDTPHPTYETLRFETRREIMREHEQQILTELKRVQAEQSSQDNGSVAWQIVLCAETGFGCEKNSQDAYRFAEIARTKSHPLAQEFTEIFVSNTQATSTDKSYSSKVSRLLRATNLGNTMPPLVRSCFDGDSATLLRLLSVGANANLSSADGGTIFHWLFMLRHPDEVVNMIQRQKSPQTELSVNLTFTLTREPHPQWPLRLAGTPLCVAIAVDNLPAVRALLALGADALVPAYAERQFDQADCRSSWTPLHIAAQYHCPSILHVLLERVSHKKLVAFTTSNPLSQALSFSTTLERRAMHGVRSHENLKRTIEIIQRIQPLTAVGSNGTTTVLMQAIDFQDYDVVSALLEAEPKLCITPFTSRRDGNIFSLPIHFAAQVAARRDTKDSLEILHLIHRTQQQFYPSSPPSLDSRGRTPLHMSVTGPSDLATGWMLEREKNLLEVQDNMGRTPLHYCASATNLELLLSSGANITDPDKFGLTPMHYACFQGKLDLIQAMLKSTAKGNINVRTNNDYGTPLHCAVIRGSIDVVLELLVAGAQPNLTDEQGNTALMVAARLNRPSIMRLLIRHGADVSVKNANGRDAWDIAVSAGPATHSGVTDLLQSIMRTPGADATQPVSKPPTASTKHSFSSTSHPQPALDFAWKIYDAQGPSILHDITRNDFENDLDQKAQSNPPQSNPTSLESRDHTMQHLHAIYNHTTAKHCPSTPLTPFTATAFITTTLLFSHSCFWTGPQAPQIWDIITLTTFNLSKALRYSTALSTQLTKKGPRLSSHTSGSTIRPKITLTAKDLEALSPNTFHTQAAACVAEMLTKTKPSWVLPGRSATDLQDMILYELGRTPEPSWKEYLDVMPHSLVFARFPELQARCGFAVEEYFQWERARDQTKER</sequence>
<evidence type="ECO:0000313" key="7">
    <source>
        <dbReference type="Proteomes" id="UP001172159"/>
    </source>
</evidence>
<dbReference type="PROSITE" id="PS00108">
    <property type="entry name" value="PROTEIN_KINASE_ST"/>
    <property type="match status" value="1"/>
</dbReference>
<dbReference type="SUPFAM" id="SSF48403">
    <property type="entry name" value="Ankyrin repeat"/>
    <property type="match status" value="2"/>
</dbReference>
<accession>A0AA40E1E3</accession>
<dbReference type="SMART" id="SM00248">
    <property type="entry name" value="ANK"/>
    <property type="match status" value="10"/>
</dbReference>
<dbReference type="EMBL" id="JAUKTV010000012">
    <property type="protein sequence ID" value="KAK0721372.1"/>
    <property type="molecule type" value="Genomic_DNA"/>
</dbReference>
<dbReference type="PROSITE" id="PS50088">
    <property type="entry name" value="ANK_REPEAT"/>
    <property type="match status" value="3"/>
</dbReference>
<dbReference type="InterPro" id="IPR002110">
    <property type="entry name" value="Ankyrin_rpt"/>
</dbReference>
<feature type="region of interest" description="Disordered" evidence="4">
    <location>
        <begin position="987"/>
        <end position="1011"/>
    </location>
</feature>
<name>A0AA40E1E3_9PEZI</name>
<feature type="repeat" description="ANK" evidence="3">
    <location>
        <begin position="891"/>
        <end position="923"/>
    </location>
</feature>
<dbReference type="SUPFAM" id="SSF56112">
    <property type="entry name" value="Protein kinase-like (PK-like)"/>
    <property type="match status" value="1"/>
</dbReference>
<dbReference type="InterPro" id="IPR008271">
    <property type="entry name" value="Ser/Thr_kinase_AS"/>
</dbReference>
<proteinExistence type="predicted"/>
<dbReference type="InterPro" id="IPR050889">
    <property type="entry name" value="Dendritic_Spine_Reg/Scaffold"/>
</dbReference>
<dbReference type="Pfam" id="PF00069">
    <property type="entry name" value="Pkinase"/>
    <property type="match status" value="1"/>
</dbReference>
<dbReference type="Gene3D" id="1.25.40.20">
    <property type="entry name" value="Ankyrin repeat-containing domain"/>
    <property type="match status" value="3"/>
</dbReference>
<dbReference type="SMART" id="SM00220">
    <property type="entry name" value="S_TKc"/>
    <property type="match status" value="1"/>
</dbReference>
<dbReference type="InterPro" id="IPR000719">
    <property type="entry name" value="Prot_kinase_dom"/>
</dbReference>
<dbReference type="InterPro" id="IPR036770">
    <property type="entry name" value="Ankyrin_rpt-contain_sf"/>
</dbReference>
<keyword evidence="2 3" id="KW-0040">ANK repeat</keyword>
<dbReference type="Proteomes" id="UP001172159">
    <property type="component" value="Unassembled WGS sequence"/>
</dbReference>
<dbReference type="CDD" id="cd00180">
    <property type="entry name" value="PKc"/>
    <property type="match status" value="1"/>
</dbReference>
<dbReference type="InterPro" id="IPR011009">
    <property type="entry name" value="Kinase-like_dom_sf"/>
</dbReference>